<dbReference type="SUPFAM" id="SSF57845">
    <property type="entry name" value="B-box zinc-binding domain"/>
    <property type="match status" value="1"/>
</dbReference>
<evidence type="ECO:0008006" key="3">
    <source>
        <dbReference type="Google" id="ProtNLM"/>
    </source>
</evidence>
<dbReference type="CDD" id="cd19757">
    <property type="entry name" value="Bbox1"/>
    <property type="match status" value="1"/>
</dbReference>
<dbReference type="Proteomes" id="UP000683360">
    <property type="component" value="Unassembled WGS sequence"/>
</dbReference>
<reference evidence="1" key="1">
    <citation type="submission" date="2021-03" db="EMBL/GenBank/DDBJ databases">
        <authorList>
            <person name="Bekaert M."/>
        </authorList>
    </citation>
    <scope>NUCLEOTIDE SEQUENCE</scope>
</reference>
<dbReference type="SUPFAM" id="SSF101898">
    <property type="entry name" value="NHL repeat"/>
    <property type="match status" value="1"/>
</dbReference>
<proteinExistence type="predicted"/>
<evidence type="ECO:0000313" key="2">
    <source>
        <dbReference type="Proteomes" id="UP000683360"/>
    </source>
</evidence>
<sequence>MATSENVCGICELRHVTKPSVAWCPEFDEGYCSGCVEHHNLVKATRQHKTMTISDYQMLPPDVLQIPRSCTKHDEKFLLFCKDHELPCCGKCAMEIHKGCNEVVNLDDIIKNAKTSTSFQEIEETLTEVVDNIKQYESSVAGYDTNENKNVRGCCILPDGRMAFTCFDRGIVIFIKADGSKDFEIPLQGAFDVANGTTDNTVIVSSYGSSRGIDKIDIKDRKIQKLIHHFGCFGLEELNGRLIFCSELRLKMKYFQSSTIITISIAPNVSKYVATNGKNIYYTSPLGKSVTCCDFQGVVQWTFKDENVMKNPLGISLANDNFVFVISDDSVILISPCGKQHRTLLCLSDGLYDPQALYYDKTRDMLLVAQKKEKAFLYKIDRK</sequence>
<organism evidence="1 2">
    <name type="scientific">Mytilus edulis</name>
    <name type="common">Blue mussel</name>
    <dbReference type="NCBI Taxonomy" id="6550"/>
    <lineage>
        <taxon>Eukaryota</taxon>
        <taxon>Metazoa</taxon>
        <taxon>Spiralia</taxon>
        <taxon>Lophotrochozoa</taxon>
        <taxon>Mollusca</taxon>
        <taxon>Bivalvia</taxon>
        <taxon>Autobranchia</taxon>
        <taxon>Pteriomorphia</taxon>
        <taxon>Mytilida</taxon>
        <taxon>Mytiloidea</taxon>
        <taxon>Mytilidae</taxon>
        <taxon>Mytilinae</taxon>
        <taxon>Mytilus</taxon>
    </lineage>
</organism>
<gene>
    <name evidence="1" type="ORF">MEDL_66729</name>
</gene>
<dbReference type="CDD" id="cd19776">
    <property type="entry name" value="Bbox2_TRIM25_C-IV"/>
    <property type="match status" value="1"/>
</dbReference>
<dbReference type="Gene3D" id="3.30.160.60">
    <property type="entry name" value="Classic Zinc Finger"/>
    <property type="match status" value="1"/>
</dbReference>
<dbReference type="AlphaFoldDB" id="A0A8S3VGD1"/>
<comment type="caution">
    <text evidence="1">The sequence shown here is derived from an EMBL/GenBank/DDBJ whole genome shotgun (WGS) entry which is preliminary data.</text>
</comment>
<accession>A0A8S3VGD1</accession>
<keyword evidence="2" id="KW-1185">Reference proteome</keyword>
<name>A0A8S3VGD1_MYTED</name>
<protein>
    <recommendedName>
        <fullName evidence="3">B box-type domain-containing protein</fullName>
    </recommendedName>
</protein>
<dbReference type="EMBL" id="CAJPWZ010003264">
    <property type="protein sequence ID" value="CAG2255312.1"/>
    <property type="molecule type" value="Genomic_DNA"/>
</dbReference>
<evidence type="ECO:0000313" key="1">
    <source>
        <dbReference type="EMBL" id="CAG2255312.1"/>
    </source>
</evidence>
<dbReference type="OrthoDB" id="6103579at2759"/>